<evidence type="ECO:0000313" key="4">
    <source>
        <dbReference type="Proteomes" id="UP000326857"/>
    </source>
</evidence>
<reference evidence="3 4" key="1">
    <citation type="submission" date="2019-09" db="EMBL/GenBank/DDBJ databases">
        <authorList>
            <person name="Dittami M. S."/>
        </authorList>
    </citation>
    <scope>NUCLEOTIDE SEQUENCE [LARGE SCALE GENOMIC DNA]</scope>
    <source>
        <strain evidence="3">SPHINGO391</strain>
    </source>
</reference>
<dbReference type="Pfam" id="PF13628">
    <property type="entry name" value="DUF4142"/>
    <property type="match status" value="1"/>
</dbReference>
<dbReference type="PANTHER" id="PTHR38593:SF1">
    <property type="entry name" value="BLR2558 PROTEIN"/>
    <property type="match status" value="1"/>
</dbReference>
<feature type="domain" description="DUF4142" evidence="2">
    <location>
        <begin position="26"/>
        <end position="161"/>
    </location>
</feature>
<dbReference type="Gene3D" id="1.20.1260.10">
    <property type="match status" value="1"/>
</dbReference>
<evidence type="ECO:0000259" key="2">
    <source>
        <dbReference type="Pfam" id="PF13628"/>
    </source>
</evidence>
<name>A0A5E8A8X1_9SPHN</name>
<organism evidence="3 4">
    <name type="scientific">Sphingomonas aurantiaca</name>
    <dbReference type="NCBI Taxonomy" id="185949"/>
    <lineage>
        <taxon>Bacteria</taxon>
        <taxon>Pseudomonadati</taxon>
        <taxon>Pseudomonadota</taxon>
        <taxon>Alphaproteobacteria</taxon>
        <taxon>Sphingomonadales</taxon>
        <taxon>Sphingomonadaceae</taxon>
        <taxon>Sphingomonas</taxon>
    </lineage>
</organism>
<gene>
    <name evidence="3" type="ORF">SPHINGO391_500095</name>
</gene>
<protein>
    <recommendedName>
        <fullName evidence="2">DUF4142 domain-containing protein</fullName>
    </recommendedName>
</protein>
<dbReference type="InterPro" id="IPR025419">
    <property type="entry name" value="DUF4142"/>
</dbReference>
<dbReference type="InterPro" id="IPR012347">
    <property type="entry name" value="Ferritin-like"/>
</dbReference>
<feature type="chain" id="PRO_5022842941" description="DUF4142 domain-containing protein" evidence="1">
    <location>
        <begin position="22"/>
        <end position="161"/>
    </location>
</feature>
<dbReference type="PANTHER" id="PTHR38593">
    <property type="entry name" value="BLR2558 PROTEIN"/>
    <property type="match status" value="1"/>
</dbReference>
<sequence>MKIMMMSAAFGAVLLAVPASAQVMTPTEYVTTAGASDLYEITSSQVVLETTQNPQLRDFAQMMITQHTQSTADVKAAAMRSRVRVAPPKLMPLQQELITELRAETGPARDAAYVAQQKASHGQALAVQKAYAMEGTAPALKTTAAAIVPVVEHHIMMLKAM</sequence>
<keyword evidence="1" id="KW-0732">Signal</keyword>
<proteinExistence type="predicted"/>
<feature type="signal peptide" evidence="1">
    <location>
        <begin position="1"/>
        <end position="21"/>
    </location>
</feature>
<dbReference type="Proteomes" id="UP000326857">
    <property type="component" value="Unassembled WGS sequence"/>
</dbReference>
<dbReference type="RefSeq" id="WP_151991816.1">
    <property type="nucleotide sequence ID" value="NZ_LR701528.1"/>
</dbReference>
<evidence type="ECO:0000256" key="1">
    <source>
        <dbReference type="SAM" id="SignalP"/>
    </source>
</evidence>
<accession>A0A5E8A8X1</accession>
<dbReference type="AlphaFoldDB" id="A0A5E8A8X1"/>
<evidence type="ECO:0000313" key="3">
    <source>
        <dbReference type="EMBL" id="VVT27906.1"/>
    </source>
</evidence>
<dbReference type="EMBL" id="CABVLI010000046">
    <property type="protein sequence ID" value="VVT27906.1"/>
    <property type="molecule type" value="Genomic_DNA"/>
</dbReference>